<feature type="compositionally biased region" description="Low complexity" evidence="1">
    <location>
        <begin position="139"/>
        <end position="150"/>
    </location>
</feature>
<feature type="region of interest" description="Disordered" evidence="1">
    <location>
        <begin position="308"/>
        <end position="348"/>
    </location>
</feature>
<feature type="region of interest" description="Disordered" evidence="1">
    <location>
        <begin position="124"/>
        <end position="157"/>
    </location>
</feature>
<protein>
    <recommendedName>
        <fullName evidence="4">Transmembrane protein</fullName>
    </recommendedName>
</protein>
<keyword evidence="3" id="KW-1185">Reference proteome</keyword>
<dbReference type="Proteomes" id="UP001642405">
    <property type="component" value="Unassembled WGS sequence"/>
</dbReference>
<dbReference type="EMBL" id="CAWUHB010000076">
    <property type="protein sequence ID" value="CAK7233679.1"/>
    <property type="molecule type" value="Genomic_DNA"/>
</dbReference>
<evidence type="ECO:0000256" key="1">
    <source>
        <dbReference type="SAM" id="MobiDB-lite"/>
    </source>
</evidence>
<evidence type="ECO:0000313" key="2">
    <source>
        <dbReference type="EMBL" id="CAK7233679.1"/>
    </source>
</evidence>
<organism evidence="2 3">
    <name type="scientific">Sporothrix curviconia</name>
    <dbReference type="NCBI Taxonomy" id="1260050"/>
    <lineage>
        <taxon>Eukaryota</taxon>
        <taxon>Fungi</taxon>
        <taxon>Dikarya</taxon>
        <taxon>Ascomycota</taxon>
        <taxon>Pezizomycotina</taxon>
        <taxon>Sordariomycetes</taxon>
        <taxon>Sordariomycetidae</taxon>
        <taxon>Ophiostomatales</taxon>
        <taxon>Ophiostomataceae</taxon>
        <taxon>Sporothrix</taxon>
    </lineage>
</organism>
<evidence type="ECO:0000313" key="3">
    <source>
        <dbReference type="Proteomes" id="UP001642405"/>
    </source>
</evidence>
<reference evidence="2 3" key="1">
    <citation type="submission" date="2024-01" db="EMBL/GenBank/DDBJ databases">
        <authorList>
            <person name="Allen C."/>
            <person name="Tagirdzhanova G."/>
        </authorList>
    </citation>
    <scope>NUCLEOTIDE SEQUENCE [LARGE SCALE GENOMIC DNA]</scope>
</reference>
<feature type="compositionally biased region" description="Basic and acidic residues" evidence="1">
    <location>
        <begin position="316"/>
        <end position="334"/>
    </location>
</feature>
<gene>
    <name evidence="2" type="ORF">SCUCBS95973_008676</name>
</gene>
<proteinExistence type="predicted"/>
<name>A0ABP0CNK7_9PEZI</name>
<sequence length="362" mass="38875">MAPTRVVRTAALGACLIAGGLFFVKSLHAGDAIIASTDSATSDASVPVAEVAEPMPVLDALKATPVIEVPFTAVTVPAAATTTTMTRPLNQAEMEDPRLLNIPEPQRQAFHYSKNGALVEGAAPHWGEPYKPPKPIHVSGSSTPASGSPASIPPEPVEPVRPVEVLEPVVAQEAVETAEPLETPDPLNPIVGTPAETEAADSDVVGVDGTLAALERFMADLNRGQSTIEHELSAFDKDLNPNASQGAAVEADALFQQLKYLSSNAMDAAADLKAFMSEVEGKHKAMQQLAEIAHFTSSRTAQEAWMAENPEDDTPDNVKREQTTHPKLMKREMRSDEEEDKDPQEKFPWMKDASVFGMHLYR</sequence>
<evidence type="ECO:0008006" key="4">
    <source>
        <dbReference type="Google" id="ProtNLM"/>
    </source>
</evidence>
<accession>A0ABP0CNK7</accession>
<comment type="caution">
    <text evidence="2">The sequence shown here is derived from an EMBL/GenBank/DDBJ whole genome shotgun (WGS) entry which is preliminary data.</text>
</comment>